<dbReference type="InterPro" id="IPR051781">
    <property type="entry name" value="Metallo-dep_Hydrolase"/>
</dbReference>
<evidence type="ECO:0000259" key="2">
    <source>
        <dbReference type="Pfam" id="PF01979"/>
    </source>
</evidence>
<evidence type="ECO:0000313" key="4">
    <source>
        <dbReference type="Proteomes" id="UP000628854"/>
    </source>
</evidence>
<dbReference type="Proteomes" id="UP000628854">
    <property type="component" value="Unassembled WGS sequence"/>
</dbReference>
<feature type="chain" id="PRO_5046697096" evidence="1">
    <location>
        <begin position="25"/>
        <end position="396"/>
    </location>
</feature>
<dbReference type="EMBL" id="BMKF01000003">
    <property type="protein sequence ID" value="GGB80022.1"/>
    <property type="molecule type" value="Genomic_DNA"/>
</dbReference>
<evidence type="ECO:0000256" key="1">
    <source>
        <dbReference type="SAM" id="SignalP"/>
    </source>
</evidence>
<evidence type="ECO:0000313" key="3">
    <source>
        <dbReference type="EMBL" id="GGB80022.1"/>
    </source>
</evidence>
<dbReference type="PANTHER" id="PTHR43135">
    <property type="entry name" value="ALPHA-D-RIBOSE 1-METHYLPHOSPHONATE 5-TRIPHOSPHATE DIPHOSPHATASE"/>
    <property type="match status" value="1"/>
</dbReference>
<dbReference type="InterPro" id="IPR011059">
    <property type="entry name" value="Metal-dep_hydrolase_composite"/>
</dbReference>
<feature type="domain" description="Amidohydrolase-related" evidence="2">
    <location>
        <begin position="257"/>
        <end position="364"/>
    </location>
</feature>
<dbReference type="Pfam" id="PF01979">
    <property type="entry name" value="Amidohydro_1"/>
    <property type="match status" value="1"/>
</dbReference>
<keyword evidence="1" id="KW-0732">Signal</keyword>
<feature type="signal peptide" evidence="1">
    <location>
        <begin position="1"/>
        <end position="24"/>
    </location>
</feature>
<dbReference type="Gene3D" id="3.20.20.140">
    <property type="entry name" value="Metal-dependent hydrolases"/>
    <property type="match status" value="1"/>
</dbReference>
<dbReference type="InterPro" id="IPR006680">
    <property type="entry name" value="Amidohydro-rel"/>
</dbReference>
<accession>A0ABQ1K016</accession>
<dbReference type="SUPFAM" id="SSF51338">
    <property type="entry name" value="Composite domain of metallo-dependent hydrolases"/>
    <property type="match status" value="1"/>
</dbReference>
<comment type="caution">
    <text evidence="3">The sequence shown here is derived from an EMBL/GenBank/DDBJ whole genome shotgun (WGS) entry which is preliminary data.</text>
</comment>
<keyword evidence="4" id="KW-1185">Reference proteome</keyword>
<dbReference type="InterPro" id="IPR032466">
    <property type="entry name" value="Metal_Hydrolase"/>
</dbReference>
<gene>
    <name evidence="3" type="ORF">GCM10011503_30940</name>
</gene>
<dbReference type="PANTHER" id="PTHR43135:SF3">
    <property type="entry name" value="ALPHA-D-RIBOSE 1-METHYLPHOSPHONATE 5-TRIPHOSPHATE DIPHOSPHATASE"/>
    <property type="match status" value="1"/>
</dbReference>
<proteinExistence type="predicted"/>
<dbReference type="RefSeq" id="WP_084394392.1">
    <property type="nucleotide sequence ID" value="NZ_BMKF01000003.1"/>
</dbReference>
<reference evidence="4" key="1">
    <citation type="journal article" date="2019" name="Int. J. Syst. Evol. Microbiol.">
        <title>The Global Catalogue of Microorganisms (GCM) 10K type strain sequencing project: providing services to taxonomists for standard genome sequencing and annotation.</title>
        <authorList>
            <consortium name="The Broad Institute Genomics Platform"/>
            <consortium name="The Broad Institute Genome Sequencing Center for Infectious Disease"/>
            <person name="Wu L."/>
            <person name="Ma J."/>
        </authorList>
    </citation>
    <scope>NUCLEOTIDE SEQUENCE [LARGE SCALE GENOMIC DNA]</scope>
    <source>
        <strain evidence="4">CGMCC 1.15928</strain>
    </source>
</reference>
<protein>
    <submittedName>
        <fullName evidence="3">Amidohydrolase</fullName>
    </submittedName>
</protein>
<organism evidence="3 4">
    <name type="scientific">Henriciella pelagia</name>
    <dbReference type="NCBI Taxonomy" id="1977912"/>
    <lineage>
        <taxon>Bacteria</taxon>
        <taxon>Pseudomonadati</taxon>
        <taxon>Pseudomonadota</taxon>
        <taxon>Alphaproteobacteria</taxon>
        <taxon>Hyphomonadales</taxon>
        <taxon>Hyphomonadaceae</taxon>
        <taxon>Henriciella</taxon>
    </lineage>
</organism>
<dbReference type="SUPFAM" id="SSF51556">
    <property type="entry name" value="Metallo-dependent hydrolases"/>
    <property type="match status" value="1"/>
</dbReference>
<name>A0ABQ1K016_9PROT</name>
<sequence>MIFRAIAGLAIFWIAPLFAVQATAQDLIIENARLAYADDDSELVKISVTDGRITDVSPDLTAQDSTRRVDAAGNFVTPALMNSMTQLGLIELFSVNETRDSSGDEHDLGAAFDVQYGLNENSILVDIARQEGLGWAVTLPDGGNGKFTGLGAILHLRTDGSILHKSHAGLVFRSGEMTGGSRAAGWTALHDALSDGDAEAPVTEVLAGTVPLIITASRESDIAQAIAIREKYGIRIILIGGEEAWRLAPELAAADIPVVLVPHNHLPSSYDTIGVRADNAALLHEAGVSIAFCADSIFVSHNAGNAMRVGAGIATAYGLDRQAALDAMTRNPARIWGVEAGYGAIEAGKSADLVIWSGDPLEALTQPVAVYIAGEAVTNASRHQLLRETYLPETAR</sequence>